<dbReference type="PANTHER" id="PTHR34825">
    <property type="entry name" value="CONSERVED PROTEIN, WITH A WEAK D-GALACTARATE DEHYDRATASE/ALTRONATE HYDROLASE DOMAIN"/>
    <property type="match status" value="1"/>
</dbReference>
<sequence length="154" mass="17647">MAYRGEWEPVFRFFAQELERQSAIREFIDGEAHVKGFLLAYLGLTQGYILLSEYESSKGYADFYMMPDLVRQPDIVYSYIVEVKYAHRDTSDADIALLKRDAAEQLRRYADDGKVARTKGNTQLGLITLVFKGWELVALEKLASRADCENESEA</sequence>
<evidence type="ECO:0000313" key="2">
    <source>
        <dbReference type="Proteomes" id="UP000092631"/>
    </source>
</evidence>
<keyword evidence="2" id="KW-1185">Reference proteome</keyword>
<accession>A0A1C7H4R9</accession>
<dbReference type="EMBL" id="CP015401">
    <property type="protein sequence ID" value="ANU59639.1"/>
    <property type="molecule type" value="Genomic_DNA"/>
</dbReference>
<dbReference type="Proteomes" id="UP000092631">
    <property type="component" value="Chromosome"/>
</dbReference>
<dbReference type="AlphaFoldDB" id="A0A1C7H4R9"/>
<evidence type="ECO:0000313" key="1">
    <source>
        <dbReference type="EMBL" id="ANU59639.1"/>
    </source>
</evidence>
<protein>
    <submittedName>
        <fullName evidence="1">Uncharacterized protein</fullName>
    </submittedName>
</protein>
<organism evidence="1 2">
    <name type="scientific">Bacteroides caecimuris</name>
    <dbReference type="NCBI Taxonomy" id="1796613"/>
    <lineage>
        <taxon>Bacteria</taxon>
        <taxon>Pseudomonadati</taxon>
        <taxon>Bacteroidota</taxon>
        <taxon>Bacteroidia</taxon>
        <taxon>Bacteroidales</taxon>
        <taxon>Bacteroidaceae</taxon>
        <taxon>Bacteroides</taxon>
    </lineage>
</organism>
<gene>
    <name evidence="1" type="ORF">A4V03_02395</name>
</gene>
<name>A0A1C7H4R9_9BACE</name>
<dbReference type="InterPro" id="IPR012547">
    <property type="entry name" value="PDDEXK_9"/>
</dbReference>
<dbReference type="PANTHER" id="PTHR34825:SF2">
    <property type="entry name" value="AAA-ATPASE-LIKE DOMAIN-CONTAINING PROTEIN"/>
    <property type="match status" value="1"/>
</dbReference>
<dbReference type="KEGG" id="bcae:A4V03_02395"/>
<dbReference type="Pfam" id="PF08011">
    <property type="entry name" value="PDDEXK_9"/>
    <property type="match status" value="1"/>
</dbReference>
<proteinExistence type="predicted"/>
<reference evidence="2" key="1">
    <citation type="submission" date="2016-04" db="EMBL/GenBank/DDBJ databases">
        <title>Complete Genome Sequences of Twelve Strains of a Stable Defined Moderately Diverse Mouse Microbiota 2 (sDMDMm2).</title>
        <authorList>
            <person name="Uchimura Y."/>
            <person name="Wyss M."/>
            <person name="Brugiroux S."/>
            <person name="Limenitakis J.P."/>
            <person name="Stecher B."/>
            <person name="McCoy K.D."/>
            <person name="Macpherson A.J."/>
        </authorList>
    </citation>
    <scope>NUCLEOTIDE SEQUENCE [LARGE SCALE GENOMIC DNA]</scope>
    <source>
        <strain evidence="2">I48</strain>
    </source>
</reference>
<dbReference type="OrthoDB" id="5619744at2"/>